<name>A0A2N3LDH6_9BACI</name>
<dbReference type="PANTHER" id="PTHR30244:SF9">
    <property type="entry name" value="PROTEIN RV3402C"/>
    <property type="match status" value="1"/>
</dbReference>
<evidence type="ECO:0000256" key="4">
    <source>
        <dbReference type="PIRSR" id="PIRSR000390-2"/>
    </source>
</evidence>
<keyword evidence="6" id="KW-0032">Aminotransferase</keyword>
<dbReference type="GO" id="GO:0008483">
    <property type="term" value="F:transaminase activity"/>
    <property type="evidence" value="ECO:0007669"/>
    <property type="project" value="UniProtKB-KW"/>
</dbReference>
<dbReference type="OrthoDB" id="9810913at2"/>
<dbReference type="Pfam" id="PF01041">
    <property type="entry name" value="DegT_DnrJ_EryC1"/>
    <property type="match status" value="1"/>
</dbReference>
<organism evidence="6 7">
    <name type="scientific">Heyndrickxia camelliae</name>
    <dbReference type="NCBI Taxonomy" id="1707093"/>
    <lineage>
        <taxon>Bacteria</taxon>
        <taxon>Bacillati</taxon>
        <taxon>Bacillota</taxon>
        <taxon>Bacilli</taxon>
        <taxon>Bacillales</taxon>
        <taxon>Bacillaceae</taxon>
        <taxon>Heyndrickxia</taxon>
    </lineage>
</organism>
<protein>
    <submittedName>
        <fullName evidence="6">Aminotransferase</fullName>
    </submittedName>
</protein>
<reference evidence="6 7" key="1">
    <citation type="submission" date="2017-11" db="EMBL/GenBank/DDBJ databases">
        <title>Bacillus camelliae sp. nov., isolated from pu'er tea.</title>
        <authorList>
            <person name="Niu L."/>
        </authorList>
    </citation>
    <scope>NUCLEOTIDE SEQUENCE [LARGE SCALE GENOMIC DNA]</scope>
    <source>
        <strain evidence="6 7">7578-1</strain>
    </source>
</reference>
<dbReference type="PIRSF" id="PIRSF000390">
    <property type="entry name" value="PLP_StrS"/>
    <property type="match status" value="1"/>
</dbReference>
<accession>A0A2N3LDH6</accession>
<evidence type="ECO:0000256" key="5">
    <source>
        <dbReference type="RuleBase" id="RU004508"/>
    </source>
</evidence>
<feature type="active site" description="Proton acceptor" evidence="3">
    <location>
        <position position="190"/>
    </location>
</feature>
<dbReference type="PANTHER" id="PTHR30244">
    <property type="entry name" value="TRANSAMINASE"/>
    <property type="match status" value="1"/>
</dbReference>
<comment type="similarity">
    <text evidence="2 5">Belongs to the DegT/DnrJ/EryC1 family.</text>
</comment>
<comment type="caution">
    <text evidence="6">The sequence shown here is derived from an EMBL/GenBank/DDBJ whole genome shotgun (WGS) entry which is preliminary data.</text>
</comment>
<evidence type="ECO:0000313" key="7">
    <source>
        <dbReference type="Proteomes" id="UP000233440"/>
    </source>
</evidence>
<dbReference type="Gene3D" id="3.40.640.10">
    <property type="entry name" value="Type I PLP-dependent aspartate aminotransferase-like (Major domain)"/>
    <property type="match status" value="1"/>
</dbReference>
<evidence type="ECO:0000313" key="6">
    <source>
        <dbReference type="EMBL" id="PKR82659.1"/>
    </source>
</evidence>
<dbReference type="EMBL" id="PIQO01000032">
    <property type="protein sequence ID" value="PKR82659.1"/>
    <property type="molecule type" value="Genomic_DNA"/>
</dbReference>
<dbReference type="SUPFAM" id="SSF53383">
    <property type="entry name" value="PLP-dependent transferases"/>
    <property type="match status" value="1"/>
</dbReference>
<dbReference type="InterPro" id="IPR000653">
    <property type="entry name" value="DegT/StrS_aminotransferase"/>
</dbReference>
<dbReference type="InterPro" id="IPR015421">
    <property type="entry name" value="PyrdxlP-dep_Trfase_major"/>
</dbReference>
<gene>
    <name evidence="6" type="ORF">CWO92_23250</name>
</gene>
<keyword evidence="6" id="KW-0808">Transferase</keyword>
<dbReference type="AlphaFoldDB" id="A0A2N3LDH6"/>
<evidence type="ECO:0000256" key="2">
    <source>
        <dbReference type="ARBA" id="ARBA00037999"/>
    </source>
</evidence>
<dbReference type="CDD" id="cd00616">
    <property type="entry name" value="AHBA_syn"/>
    <property type="match status" value="1"/>
</dbReference>
<feature type="modified residue" description="N6-(pyridoxal phosphate)lysine" evidence="4">
    <location>
        <position position="190"/>
    </location>
</feature>
<keyword evidence="1 4" id="KW-0663">Pyridoxal phosphate</keyword>
<keyword evidence="7" id="KW-1185">Reference proteome</keyword>
<sequence length="374" mass="42868">MKKDWILKNKVNVTSPKLPKFELYTRYVKEIWDSKWLTNNGPLHEKFKKELKKYLNVSNTELFTNGHSALEVALKGLELEGEVITTPFTFVSTIHALTNCGLTPVFCDIEEDTFNIDVNKIEDHITSKTCAILAVHVFGIPCNVHKINEIAKKHNLKVIYDAAHAFGVQVGDCSIGEFGDISMFSLHATKVFHSIEGGLLTFKNTELSQKLKALKNFGITSEETIDYVGVNAKMNEFQAAMGLCNLESIEDDISHREDIYNVYSQGFKECKDIYYLPRIEGVKHNFAYYPILLKNNKTRDFLFEKLKEYNVFTRKYFYPLCNNIECYKNESSDTPVAMSISNRILTLPMYSDLSLDEVKHITKIIKHELGENIE</sequence>
<proteinExistence type="inferred from homology"/>
<evidence type="ECO:0000256" key="1">
    <source>
        <dbReference type="ARBA" id="ARBA00022898"/>
    </source>
</evidence>
<dbReference type="GO" id="GO:0000271">
    <property type="term" value="P:polysaccharide biosynthetic process"/>
    <property type="evidence" value="ECO:0007669"/>
    <property type="project" value="TreeGrafter"/>
</dbReference>
<evidence type="ECO:0000256" key="3">
    <source>
        <dbReference type="PIRSR" id="PIRSR000390-1"/>
    </source>
</evidence>
<dbReference type="InterPro" id="IPR015424">
    <property type="entry name" value="PyrdxlP-dep_Trfase"/>
</dbReference>
<dbReference type="GO" id="GO:0030170">
    <property type="term" value="F:pyridoxal phosphate binding"/>
    <property type="evidence" value="ECO:0007669"/>
    <property type="project" value="TreeGrafter"/>
</dbReference>
<dbReference type="RefSeq" id="WP_101356580.1">
    <property type="nucleotide sequence ID" value="NZ_PIQO01000032.1"/>
</dbReference>
<dbReference type="Proteomes" id="UP000233440">
    <property type="component" value="Unassembled WGS sequence"/>
</dbReference>